<reference evidence="9" key="1">
    <citation type="submission" date="2021-06" db="EMBL/GenBank/DDBJ databases">
        <authorList>
            <person name="Kallberg Y."/>
            <person name="Tangrot J."/>
            <person name="Rosling A."/>
        </authorList>
    </citation>
    <scope>NUCLEOTIDE SEQUENCE</scope>
    <source>
        <strain evidence="9">CL551</strain>
    </source>
</reference>
<dbReference type="Pfam" id="PF07156">
    <property type="entry name" value="Prenylcys_lyase"/>
    <property type="match status" value="1"/>
</dbReference>
<protein>
    <submittedName>
        <fullName evidence="9">2748_t:CDS:1</fullName>
    </submittedName>
</protein>
<keyword evidence="3" id="KW-0285">Flavoprotein</keyword>
<evidence type="ECO:0000259" key="8">
    <source>
        <dbReference type="Pfam" id="PF07156"/>
    </source>
</evidence>
<evidence type="ECO:0000256" key="1">
    <source>
        <dbReference type="ARBA" id="ARBA00001974"/>
    </source>
</evidence>
<dbReference type="PIRSF" id="PIRSF036292">
    <property type="entry name" value="Prenylcysteine_oxidase"/>
    <property type="match status" value="1"/>
</dbReference>
<proteinExistence type="inferred from homology"/>
<dbReference type="OrthoDB" id="437369at2759"/>
<evidence type="ECO:0000256" key="5">
    <source>
        <dbReference type="ARBA" id="ARBA00022827"/>
    </source>
</evidence>
<dbReference type="SUPFAM" id="SSF51905">
    <property type="entry name" value="FAD/NAD(P)-binding domain"/>
    <property type="match status" value="1"/>
</dbReference>
<dbReference type="AlphaFoldDB" id="A0A9N9B370"/>
<evidence type="ECO:0000256" key="3">
    <source>
        <dbReference type="ARBA" id="ARBA00022630"/>
    </source>
</evidence>
<dbReference type="Pfam" id="PF13450">
    <property type="entry name" value="NAD_binding_8"/>
    <property type="match status" value="1"/>
</dbReference>
<gene>
    <name evidence="9" type="ORF">AMORRO_LOCUS5508</name>
</gene>
<feature type="domain" description="Prenylcysteine lyase" evidence="8">
    <location>
        <begin position="154"/>
        <end position="490"/>
    </location>
</feature>
<evidence type="ECO:0000256" key="2">
    <source>
        <dbReference type="ARBA" id="ARBA00009967"/>
    </source>
</evidence>
<comment type="caution">
    <text evidence="9">The sequence shown here is derived from an EMBL/GenBank/DDBJ whole genome shotgun (WGS) entry which is preliminary data.</text>
</comment>
<sequence>MISLKRLRYFVRPIQIFGLILVFYTSSLATQQVAPYQVPLTLSPQAQPKKVGIIGAGAGGTSAAYYLAKSYANISKPIDITIYEKEPQVGGRTCIVYFERNNTRIPFELGASIFIDRNYHMFNAAKRFGLELVKYGEEYPGSRSAIWDGEGFVFEQSSSSYWDRAKIIWKYGWAPVKVQRMVNSIIEKYLKGYEFSEPFHSIDSEINRLHLDVEMQYNAQYYFSELKNINPLYLQNFVEPMTRVNYGQNLGEIHTMGAFISLAPQGAKGVLGGNHQIFENFAKHSEADVKLNTEVVKISKVVSTEYDEEVMKYEVTTKNGKVDTFDAIVLAAPIQFSQIQFENIDVEMKEIPYVTLYVTLLAGRVNPAYFGYEKVEEVPQNIVTTNSGKTEFLSLGTKLILENGETLHKIFSHQEMSDEVLDKMFTERSWIFRKVWKAYPRLIPNQSFPKVELDKNFFYVNSYEPLISCMETECVSGNNVAKLLVQRWANDP</sequence>
<evidence type="ECO:0000256" key="6">
    <source>
        <dbReference type="ARBA" id="ARBA00023002"/>
    </source>
</evidence>
<keyword evidence="7" id="KW-0325">Glycoprotein</keyword>
<organism evidence="9 10">
    <name type="scientific">Acaulospora morrowiae</name>
    <dbReference type="NCBI Taxonomy" id="94023"/>
    <lineage>
        <taxon>Eukaryota</taxon>
        <taxon>Fungi</taxon>
        <taxon>Fungi incertae sedis</taxon>
        <taxon>Mucoromycota</taxon>
        <taxon>Glomeromycotina</taxon>
        <taxon>Glomeromycetes</taxon>
        <taxon>Diversisporales</taxon>
        <taxon>Acaulosporaceae</taxon>
        <taxon>Acaulospora</taxon>
    </lineage>
</organism>
<dbReference type="Proteomes" id="UP000789342">
    <property type="component" value="Unassembled WGS sequence"/>
</dbReference>
<dbReference type="InterPro" id="IPR036188">
    <property type="entry name" value="FAD/NAD-bd_sf"/>
</dbReference>
<dbReference type="GO" id="GO:0001735">
    <property type="term" value="F:prenylcysteine oxidase activity"/>
    <property type="evidence" value="ECO:0007669"/>
    <property type="project" value="InterPro"/>
</dbReference>
<dbReference type="InterPro" id="IPR017046">
    <property type="entry name" value="Prenylcysteine_Oxase1"/>
</dbReference>
<dbReference type="GO" id="GO:0030327">
    <property type="term" value="P:prenylated protein catabolic process"/>
    <property type="evidence" value="ECO:0007669"/>
    <property type="project" value="TreeGrafter"/>
</dbReference>
<evidence type="ECO:0000313" key="10">
    <source>
        <dbReference type="Proteomes" id="UP000789342"/>
    </source>
</evidence>
<keyword evidence="10" id="KW-1185">Reference proteome</keyword>
<dbReference type="EMBL" id="CAJVPV010003335">
    <property type="protein sequence ID" value="CAG8549533.1"/>
    <property type="molecule type" value="Genomic_DNA"/>
</dbReference>
<comment type="cofactor">
    <cofactor evidence="1">
        <name>FAD</name>
        <dbReference type="ChEBI" id="CHEBI:57692"/>
    </cofactor>
</comment>
<name>A0A9N9B370_9GLOM</name>
<dbReference type="PANTHER" id="PTHR15944:SF0">
    <property type="entry name" value="PRENYLCYSTEINE LYASE DOMAIN-CONTAINING PROTEIN"/>
    <property type="match status" value="1"/>
</dbReference>
<evidence type="ECO:0000313" key="9">
    <source>
        <dbReference type="EMBL" id="CAG8549533.1"/>
    </source>
</evidence>
<evidence type="ECO:0000256" key="4">
    <source>
        <dbReference type="ARBA" id="ARBA00022729"/>
    </source>
</evidence>
<keyword evidence="5" id="KW-0274">FAD</keyword>
<dbReference type="InterPro" id="IPR010795">
    <property type="entry name" value="Prenylcys_lyase"/>
</dbReference>
<dbReference type="PANTHER" id="PTHR15944">
    <property type="entry name" value="FARNESYLCYSTEINE LYASE"/>
    <property type="match status" value="1"/>
</dbReference>
<dbReference type="Gene3D" id="3.50.50.60">
    <property type="entry name" value="FAD/NAD(P)-binding domain"/>
    <property type="match status" value="2"/>
</dbReference>
<keyword evidence="6" id="KW-0560">Oxidoreductase</keyword>
<comment type="similarity">
    <text evidence="2">Belongs to the prenylcysteine oxidase family.</text>
</comment>
<accession>A0A9N9B370</accession>
<keyword evidence="4" id="KW-0732">Signal</keyword>
<evidence type="ECO:0000256" key="7">
    <source>
        <dbReference type="ARBA" id="ARBA00023180"/>
    </source>
</evidence>
<dbReference type="GO" id="GO:0030328">
    <property type="term" value="P:prenylcysteine catabolic process"/>
    <property type="evidence" value="ECO:0007669"/>
    <property type="project" value="InterPro"/>
</dbReference>